<sequence length="159" mass="17625">MTSNGQFIPIDNVNISGNHHTPEYLLELAQSSIKKCGDNFGCSTGGIVTDIAANVNKMRKLLEESTQHNIISYGCAADLLNLLAHDLEIDNLIDPAVRSKVSNIELKHSAVELLSRLQSIAMALDQGKELNEEEMNMEMEYTNKKYPALVPIIMKLKAR</sequence>
<reference evidence="1" key="1">
    <citation type="submission" date="2021-02" db="EMBL/GenBank/DDBJ databases">
        <authorList>
            <person name="Bekaert M."/>
        </authorList>
    </citation>
    <scope>NUCLEOTIDE SEQUENCE</scope>
    <source>
        <strain evidence="1">IoA-00</strain>
    </source>
</reference>
<keyword evidence="2" id="KW-1185">Reference proteome</keyword>
<protein>
    <submittedName>
        <fullName evidence="1">(salmon louse) hypothetical protein</fullName>
    </submittedName>
</protein>
<dbReference type="EMBL" id="HG994583">
    <property type="protein sequence ID" value="CAF2919504.1"/>
    <property type="molecule type" value="Genomic_DNA"/>
</dbReference>
<proteinExistence type="predicted"/>
<name>A0A7R8H7F0_LEPSM</name>
<gene>
    <name evidence="1" type="ORF">LSAA_8748</name>
</gene>
<accession>A0A7R8H7F0</accession>
<dbReference type="AlphaFoldDB" id="A0A7R8H7F0"/>
<evidence type="ECO:0000313" key="1">
    <source>
        <dbReference type="EMBL" id="CAF2919504.1"/>
    </source>
</evidence>
<evidence type="ECO:0000313" key="2">
    <source>
        <dbReference type="Proteomes" id="UP000675881"/>
    </source>
</evidence>
<dbReference type="Proteomes" id="UP000675881">
    <property type="component" value="Chromosome 4"/>
</dbReference>
<organism evidence="1 2">
    <name type="scientific">Lepeophtheirus salmonis</name>
    <name type="common">Salmon louse</name>
    <name type="synonym">Caligus salmonis</name>
    <dbReference type="NCBI Taxonomy" id="72036"/>
    <lineage>
        <taxon>Eukaryota</taxon>
        <taxon>Metazoa</taxon>
        <taxon>Ecdysozoa</taxon>
        <taxon>Arthropoda</taxon>
        <taxon>Crustacea</taxon>
        <taxon>Multicrustacea</taxon>
        <taxon>Hexanauplia</taxon>
        <taxon>Copepoda</taxon>
        <taxon>Siphonostomatoida</taxon>
        <taxon>Caligidae</taxon>
        <taxon>Lepeophtheirus</taxon>
    </lineage>
</organism>